<dbReference type="HOGENOM" id="CLU_127770_1_0_3"/>
<evidence type="ECO:0000313" key="1">
    <source>
        <dbReference type="EMBL" id="ABX08820.1"/>
    </source>
</evidence>
<organism evidence="1 2">
    <name type="scientific">Prochlorococcus marinus (strain MIT 9211)</name>
    <dbReference type="NCBI Taxonomy" id="93059"/>
    <lineage>
        <taxon>Bacteria</taxon>
        <taxon>Bacillati</taxon>
        <taxon>Cyanobacteriota</taxon>
        <taxon>Cyanophyceae</taxon>
        <taxon>Synechococcales</taxon>
        <taxon>Prochlorococcaceae</taxon>
        <taxon>Prochlorococcus</taxon>
    </lineage>
</organism>
<dbReference type="PANTHER" id="PTHR37466">
    <property type="entry name" value="SLR1628 PROTEIN"/>
    <property type="match status" value="1"/>
</dbReference>
<evidence type="ECO:0008006" key="3">
    <source>
        <dbReference type="Google" id="ProtNLM"/>
    </source>
</evidence>
<dbReference type="EMBL" id="CP000878">
    <property type="protein sequence ID" value="ABX08820.1"/>
    <property type="molecule type" value="Genomic_DNA"/>
</dbReference>
<dbReference type="Gene3D" id="3.30.56.110">
    <property type="entry name" value="Protein of unknown function DUF2237"/>
    <property type="match status" value="1"/>
</dbReference>
<dbReference type="PANTHER" id="PTHR37466:SF1">
    <property type="entry name" value="SLR1628 PROTEIN"/>
    <property type="match status" value="1"/>
</dbReference>
<sequence length="126" mass="13930">MASTHSNKRDLNVLGEPLKICGCKPMTGWFRDGLCKADEADLGEHTICAVMTDSFLSYSKAQGNDLSTPMPEYSFPGLREGDHWCICARRWVQAYEDGVAPQIKLEATHQSVLSIISLDVLSNHMA</sequence>
<gene>
    <name evidence="1" type="ordered locus">P9211_08891</name>
</gene>
<dbReference type="AlphaFoldDB" id="A9BAF8"/>
<name>A9BAF8_PROM4</name>
<accession>A9BAF8</accession>
<dbReference type="RefSeq" id="WP_012195442.1">
    <property type="nucleotide sequence ID" value="NC_009976.1"/>
</dbReference>
<dbReference type="OrthoDB" id="9792525at2"/>
<dbReference type="Pfam" id="PF09996">
    <property type="entry name" value="DUF2237"/>
    <property type="match status" value="1"/>
</dbReference>
<dbReference type="KEGG" id="pmj:P9211_08891"/>
<proteinExistence type="predicted"/>
<dbReference type="eggNOG" id="COG3651">
    <property type="taxonomic scope" value="Bacteria"/>
</dbReference>
<reference evidence="1 2" key="1">
    <citation type="journal article" date="2007" name="PLoS Genet.">
        <title>Patterns and implications of gene gain and loss in the evolution of Prochlorococcus.</title>
        <authorList>
            <person name="Kettler G.C."/>
            <person name="Martiny A.C."/>
            <person name="Huang K."/>
            <person name="Zucker J."/>
            <person name="Coleman M.L."/>
            <person name="Rodrigue S."/>
            <person name="Chen F."/>
            <person name="Lapidus A."/>
            <person name="Ferriera S."/>
            <person name="Johnson J."/>
            <person name="Steglich C."/>
            <person name="Church G.M."/>
            <person name="Richardson P."/>
            <person name="Chisholm S.W."/>
        </authorList>
    </citation>
    <scope>NUCLEOTIDE SEQUENCE [LARGE SCALE GENOMIC DNA]</scope>
    <source>
        <strain evidence="2">MIT 9211</strain>
    </source>
</reference>
<dbReference type="InterPro" id="IPR018714">
    <property type="entry name" value="DUF2237"/>
</dbReference>
<evidence type="ECO:0000313" key="2">
    <source>
        <dbReference type="Proteomes" id="UP000000788"/>
    </source>
</evidence>
<protein>
    <recommendedName>
        <fullName evidence="3">DUF2237 domain-containing protein</fullName>
    </recommendedName>
</protein>
<keyword evidence="2" id="KW-1185">Reference proteome</keyword>
<dbReference type="STRING" id="93059.P9211_08891"/>
<dbReference type="Proteomes" id="UP000000788">
    <property type="component" value="Chromosome"/>
</dbReference>